<organism evidence="5 6">
    <name type="scientific">Hymenolepis diminuta</name>
    <name type="common">Rat tapeworm</name>
    <dbReference type="NCBI Taxonomy" id="6216"/>
    <lineage>
        <taxon>Eukaryota</taxon>
        <taxon>Metazoa</taxon>
        <taxon>Spiralia</taxon>
        <taxon>Lophotrochozoa</taxon>
        <taxon>Platyhelminthes</taxon>
        <taxon>Cestoda</taxon>
        <taxon>Eucestoda</taxon>
        <taxon>Cyclophyllidea</taxon>
        <taxon>Hymenolepididae</taxon>
        <taxon>Hymenolepis</taxon>
    </lineage>
</organism>
<dbReference type="GO" id="GO:0001664">
    <property type="term" value="F:G protein-coupled receptor binding"/>
    <property type="evidence" value="ECO:0007669"/>
    <property type="project" value="TreeGrafter"/>
</dbReference>
<keyword evidence="1" id="KW-0479">Metal-binding</keyword>
<dbReference type="GO" id="GO:0007186">
    <property type="term" value="P:G protein-coupled receptor signaling pathway"/>
    <property type="evidence" value="ECO:0007669"/>
    <property type="project" value="TreeGrafter"/>
</dbReference>
<dbReference type="Gene3D" id="3.30.60.20">
    <property type="match status" value="1"/>
</dbReference>
<dbReference type="EMBL" id="CABIJS010000599">
    <property type="protein sequence ID" value="VUZ54062.1"/>
    <property type="molecule type" value="Genomic_DNA"/>
</dbReference>
<dbReference type="InterPro" id="IPR046349">
    <property type="entry name" value="C1-like_sf"/>
</dbReference>
<dbReference type="SUPFAM" id="SSF48097">
    <property type="entry name" value="Regulator of G-protein signaling, RGS"/>
    <property type="match status" value="1"/>
</dbReference>
<feature type="region of interest" description="Disordered" evidence="3">
    <location>
        <begin position="1535"/>
        <end position="1611"/>
    </location>
</feature>
<keyword evidence="2" id="KW-0862">Zinc</keyword>
<feature type="region of interest" description="Disordered" evidence="3">
    <location>
        <begin position="1730"/>
        <end position="1757"/>
    </location>
</feature>
<feature type="region of interest" description="Disordered" evidence="3">
    <location>
        <begin position="712"/>
        <end position="764"/>
    </location>
</feature>
<feature type="region of interest" description="Disordered" evidence="3">
    <location>
        <begin position="1423"/>
        <end position="1444"/>
    </location>
</feature>
<feature type="region of interest" description="Disordered" evidence="3">
    <location>
        <begin position="657"/>
        <end position="692"/>
    </location>
</feature>
<reference evidence="5 6" key="1">
    <citation type="submission" date="2019-07" db="EMBL/GenBank/DDBJ databases">
        <authorList>
            <person name="Jastrzebski P J."/>
            <person name="Paukszto L."/>
            <person name="Jastrzebski P J."/>
        </authorList>
    </citation>
    <scope>NUCLEOTIDE SEQUENCE [LARGE SCALE GENOMIC DNA]</scope>
    <source>
        <strain evidence="5 6">WMS-il1</strain>
    </source>
</reference>
<dbReference type="SMART" id="SM00109">
    <property type="entry name" value="C1"/>
    <property type="match status" value="1"/>
</dbReference>
<feature type="compositionally biased region" description="Low complexity" evidence="3">
    <location>
        <begin position="1557"/>
        <end position="1567"/>
    </location>
</feature>
<dbReference type="Gene3D" id="1.10.167.10">
    <property type="entry name" value="Regulator of G-protein Signalling 4, domain 2"/>
    <property type="match status" value="1"/>
</dbReference>
<feature type="region of interest" description="Disordered" evidence="3">
    <location>
        <begin position="1305"/>
        <end position="1329"/>
    </location>
</feature>
<dbReference type="PROSITE" id="PS00479">
    <property type="entry name" value="ZF_DAG_PE_1"/>
    <property type="match status" value="1"/>
</dbReference>
<dbReference type="PANTHER" id="PTHR45872:SF2">
    <property type="entry name" value="RHO GUANINE NUCLEOTIDE EXCHANGE FACTOR 2, ISOFORM D"/>
    <property type="match status" value="1"/>
</dbReference>
<dbReference type="InterPro" id="IPR044926">
    <property type="entry name" value="RGS_subdomain_2"/>
</dbReference>
<evidence type="ECO:0000313" key="5">
    <source>
        <dbReference type="EMBL" id="VUZ54062.1"/>
    </source>
</evidence>
<evidence type="ECO:0000256" key="3">
    <source>
        <dbReference type="SAM" id="MobiDB-lite"/>
    </source>
</evidence>
<dbReference type="InterPro" id="IPR015212">
    <property type="entry name" value="RGS-like_dom"/>
</dbReference>
<name>A0A564Z3P5_HYMDI</name>
<evidence type="ECO:0000313" key="6">
    <source>
        <dbReference type="Proteomes" id="UP000321570"/>
    </source>
</evidence>
<feature type="compositionally biased region" description="Low complexity" evidence="3">
    <location>
        <begin position="36"/>
        <end position="55"/>
    </location>
</feature>
<keyword evidence="6" id="KW-1185">Reference proteome</keyword>
<feature type="region of interest" description="Disordered" evidence="3">
    <location>
        <begin position="1771"/>
        <end position="1806"/>
    </location>
</feature>
<dbReference type="PROSITE" id="PS50081">
    <property type="entry name" value="ZF_DAG_PE_2"/>
    <property type="match status" value="1"/>
</dbReference>
<feature type="compositionally biased region" description="Low complexity" evidence="3">
    <location>
        <begin position="1305"/>
        <end position="1320"/>
    </location>
</feature>
<feature type="region of interest" description="Disordered" evidence="3">
    <location>
        <begin position="1479"/>
        <end position="1505"/>
    </location>
</feature>
<evidence type="ECO:0000256" key="2">
    <source>
        <dbReference type="ARBA" id="ARBA00022833"/>
    </source>
</evidence>
<dbReference type="GO" id="GO:0005085">
    <property type="term" value="F:guanyl-nucleotide exchange factor activity"/>
    <property type="evidence" value="ECO:0007669"/>
    <property type="project" value="InterPro"/>
</dbReference>
<feature type="compositionally biased region" description="Acidic residues" evidence="3">
    <location>
        <begin position="1488"/>
        <end position="1497"/>
    </location>
</feature>
<dbReference type="Pfam" id="PF00130">
    <property type="entry name" value="C1_1"/>
    <property type="match status" value="1"/>
</dbReference>
<dbReference type="InterPro" id="IPR036305">
    <property type="entry name" value="RGS_sf"/>
</dbReference>
<dbReference type="SUPFAM" id="SSF57889">
    <property type="entry name" value="Cysteine-rich domain"/>
    <property type="match status" value="1"/>
</dbReference>
<dbReference type="GO" id="GO:0005737">
    <property type="term" value="C:cytoplasm"/>
    <property type="evidence" value="ECO:0007669"/>
    <property type="project" value="InterPro"/>
</dbReference>
<evidence type="ECO:0000259" key="4">
    <source>
        <dbReference type="PROSITE" id="PS50081"/>
    </source>
</evidence>
<dbReference type="PANTHER" id="PTHR45872">
    <property type="entry name" value="RHO GUANINE NUCLEOTIDE EXCHANGE FACTOR 2, ISOFORM D"/>
    <property type="match status" value="1"/>
</dbReference>
<feature type="compositionally biased region" description="Low complexity" evidence="3">
    <location>
        <begin position="1423"/>
        <end position="1434"/>
    </location>
</feature>
<evidence type="ECO:0000256" key="1">
    <source>
        <dbReference type="ARBA" id="ARBA00022723"/>
    </source>
</evidence>
<sequence length="1806" mass="198769">MGAADRPHSSAMSSLTSSGYGGHRRPLSLAEGPLVSTLPTGSSSTTSSPSTSGSSIFRTLPSSKKGKRKVSTSPPNRLIEEETPSSAAYSDATSSRLARGQSECVEHNKPSPDGAYQTSFSSISAQNASPTQAASPAAQQSVLPIGHFLGRALNEDDSDDEQIREEICGLAAKFQSATAVLSSPSLTAVFINYLLVQNYDLTPTLFYLVAKHYRWMQTYSKEVSKDCLRVLMEIYTTFLHERAPLYVKLDSRVVQQMEDSVSTRDSITILDGCCEAVLPQIQLLVDKLSKDIRHGLDTWKPSECLDLTLSRSRDEELSIYETIISPRVNELQRIADGLNPVQFPSTSSSAAMSFISTTSAIIGWLSSTSAATEVPREQLALALCASLVSAYRFFSASITNVAPTSSGSPSQPETPGDDIFPGAAPTCPNTPAPPQHSFRKTLFAKSIENLAAASSQASGGSTLGSSNLSGSISGNLSAVGITNWDKLPSFNSKVKSKSSNALFGSWKSRHSQKGHSLQERIFDRVTECTVCGGLIWGLAPQGLTCQACDVSIHHRCKSSLKETCTKESKSSNLSRISVSNVSMSASAGTPPKISSFSVPRSSCSMNSPASVSQYPYLPEPTNSSGSRIYSSWTVRKRKGHHRPSLSAMLTAEPLVAASHNKSKHTSAGNFTSPLEDAASSGGRGDSRSSGLTASTEDIFHCRNSSFNELLSESVSGSPLQNPSFSPSEAPTSPIIDEETKVKRSNSGFSQTHYRGGSQAGLTSPEPISRYVRNAKQKMNNHSYNGTAAALSKHTTSLMQLPIMSDKELKRASAVSQFNPSASSSSAAANVPELLPTWSDDPEMNASESFEAENELRNHFPQYEIPTKGPRVQDHVRTLVLMEFHQKVRYMVCYLKTFDYLLLQRWPKEHQRLVDLMALDRIPRLIKLFRSLVHTIEKTMEPQGYGKMAEAVLQWLSKDDEANLKAWVRDCQALSCTNMLDSVKALVREYARKHPDIQPVLETRFNKFVLIECLSQVRILYFNLPLISNNIMKDLEKKTSSYKAEAKIWKDIYSKLVSIPHSIDKICMPLVKLFNDGHFFSTIDKGEQLTRHQAQFGNFPFADLMLQFPRTLFRYWVIDYSEIAVDKLTFTSDNKINYDYVKERTEVLAILLDSALILLVKDGGRYGLRPFKPTKEPGLENMTTSTVSASSTQSPIASNLLGNTMKLSPVFSTDFVFASLGEPTGQEYMLNLIFKEQAILLRLSFSSMDTREKWLRILKKREELSNQRRLATQKARASLPPVSMHSFSSDLKVDAESIKPIRSSIQSSSLLSESPQMQESEFPLDASSPEPMDKQITHFTGKISEVEQELPAVVRSISNTLGIDVNEILEKLSLKSGETVPLSNKELMVAELLMTENWLKFVKKHLRQLSHVHKWGSKEKLEPITIPTTSKPPISVEKGHHRSKSAIVAGLSDRRRRSRTRSGSNYSDCVETVVAKSSLEESKKKGLDSQEDELELGNEESKSCGRKQQIEMIRGLQNLSAVASRVLLRLGPKEKEEITVPEDSKSDEEQHEAFLDANSSFSSSSSNFITDEADEPRTNDFKNVRETASSEETLPSDYENEEVGVETGENTESREISEMVDYDEIPLKEPVSKLDGELIVPETPLATEEEECDDEEYDPYEDDLRQAALQLVNEVINAAGPPEMDIAIIAKDLTDSAIHHVTGCSRRWSPEFACTTDSGISFIEVPDHLSSGEDDELTVTGSKPHLASTPKEKTNDSVIPFSDLDKVDMDGLSSASGVSVGRNDSQKSTTSSGYLGSGDEIVQHDWI</sequence>
<accession>A0A564Z3P5</accession>
<feature type="domain" description="Phorbol-ester/DAG-type" evidence="4">
    <location>
        <begin position="514"/>
        <end position="564"/>
    </location>
</feature>
<feature type="compositionally biased region" description="Polar residues" evidence="3">
    <location>
        <begin position="712"/>
        <end position="730"/>
    </location>
</feature>
<dbReference type="CDD" id="cd20817">
    <property type="entry name" value="C1_Stac"/>
    <property type="match status" value="1"/>
</dbReference>
<protein>
    <recommendedName>
        <fullName evidence="4">Phorbol-ester/DAG-type domain-containing protein</fullName>
    </recommendedName>
</protein>
<dbReference type="GO" id="GO:0046872">
    <property type="term" value="F:metal ion binding"/>
    <property type="evidence" value="ECO:0007669"/>
    <property type="project" value="UniProtKB-KW"/>
</dbReference>
<feature type="region of interest" description="Disordered" evidence="3">
    <location>
        <begin position="1"/>
        <end position="136"/>
    </location>
</feature>
<feature type="region of interest" description="Disordered" evidence="3">
    <location>
        <begin position="401"/>
        <end position="435"/>
    </location>
</feature>
<dbReference type="Proteomes" id="UP000321570">
    <property type="component" value="Unassembled WGS sequence"/>
</dbReference>
<feature type="compositionally biased region" description="Low complexity" evidence="3">
    <location>
        <begin position="124"/>
        <end position="136"/>
    </location>
</feature>
<feature type="compositionally biased region" description="Polar residues" evidence="3">
    <location>
        <begin position="401"/>
        <end position="413"/>
    </location>
</feature>
<feature type="compositionally biased region" description="Polar residues" evidence="3">
    <location>
        <begin position="1772"/>
        <end position="1793"/>
    </location>
</feature>
<proteinExistence type="predicted"/>
<feature type="compositionally biased region" description="Polar residues" evidence="3">
    <location>
        <begin position="84"/>
        <end position="96"/>
    </location>
</feature>
<dbReference type="Pfam" id="PF09128">
    <property type="entry name" value="RGS-like"/>
    <property type="match status" value="1"/>
</dbReference>
<dbReference type="InterPro" id="IPR002219">
    <property type="entry name" value="PKC_DAG/PE"/>
</dbReference>
<feature type="compositionally biased region" description="Basic and acidic residues" evidence="3">
    <location>
        <begin position="1535"/>
        <end position="1553"/>
    </location>
</feature>
<gene>
    <name evidence="5" type="ORF">WMSIL1_LOCUS12247</name>
</gene>
<feature type="compositionally biased region" description="Basic and acidic residues" evidence="3">
    <location>
        <begin position="1574"/>
        <end position="1584"/>
    </location>
</feature>